<dbReference type="SUPFAM" id="SSF53756">
    <property type="entry name" value="UDP-Glycosyltransferase/glycogen phosphorylase"/>
    <property type="match status" value="1"/>
</dbReference>
<dbReference type="Gene3D" id="3.40.50.2000">
    <property type="entry name" value="Glycogen Phosphorylase B"/>
    <property type="match status" value="2"/>
</dbReference>
<evidence type="ECO:0000259" key="2">
    <source>
        <dbReference type="Pfam" id="PF02350"/>
    </source>
</evidence>
<dbReference type="Pfam" id="PF02350">
    <property type="entry name" value="Epimerase_2"/>
    <property type="match status" value="1"/>
</dbReference>
<dbReference type="CDD" id="cd03786">
    <property type="entry name" value="GTB_UDP-GlcNAc_2-Epimerase"/>
    <property type="match status" value="1"/>
</dbReference>
<accession>A0A1F7L0U8</accession>
<dbReference type="PANTHER" id="PTHR43174">
    <property type="entry name" value="UDP-N-ACETYLGLUCOSAMINE 2-EPIMERASE"/>
    <property type="match status" value="1"/>
</dbReference>
<dbReference type="EMBL" id="MGBR01000001">
    <property type="protein sequence ID" value="OGK73738.1"/>
    <property type="molecule type" value="Genomic_DNA"/>
</dbReference>
<dbReference type="AlphaFoldDB" id="A0A1F7L0U8"/>
<organism evidence="3 4">
    <name type="scientific">Candidatus Roizmanbacteria bacterium RIFOXYD1_FULL_38_12</name>
    <dbReference type="NCBI Taxonomy" id="1802093"/>
    <lineage>
        <taxon>Bacteria</taxon>
        <taxon>Candidatus Roizmaniibacteriota</taxon>
    </lineage>
</organism>
<gene>
    <name evidence="3" type="ORF">A3K52_03050</name>
</gene>
<protein>
    <submittedName>
        <fullName evidence="3">UDP-N-acetylglucosamine 2-epimerase</fullName>
    </submittedName>
</protein>
<evidence type="ECO:0000256" key="1">
    <source>
        <dbReference type="RuleBase" id="RU003513"/>
    </source>
</evidence>
<dbReference type="InterPro" id="IPR003331">
    <property type="entry name" value="UDP_GlcNAc_Epimerase_2_dom"/>
</dbReference>
<dbReference type="GO" id="GO:0016853">
    <property type="term" value="F:isomerase activity"/>
    <property type="evidence" value="ECO:0007669"/>
    <property type="project" value="UniProtKB-KW"/>
</dbReference>
<keyword evidence="1" id="KW-0413">Isomerase</keyword>
<dbReference type="InterPro" id="IPR029767">
    <property type="entry name" value="WecB-like"/>
</dbReference>
<evidence type="ECO:0000313" key="4">
    <source>
        <dbReference type="Proteomes" id="UP000177050"/>
    </source>
</evidence>
<feature type="domain" description="UDP-N-acetylglucosamine 2-epimerase" evidence="2">
    <location>
        <begin position="27"/>
        <end position="347"/>
    </location>
</feature>
<reference evidence="3 4" key="1">
    <citation type="journal article" date="2016" name="Nat. Commun.">
        <title>Thousands of microbial genomes shed light on interconnected biogeochemical processes in an aquifer system.</title>
        <authorList>
            <person name="Anantharaman K."/>
            <person name="Brown C.T."/>
            <person name="Hug L.A."/>
            <person name="Sharon I."/>
            <person name="Castelle C.J."/>
            <person name="Probst A.J."/>
            <person name="Thomas B.C."/>
            <person name="Singh A."/>
            <person name="Wilkins M.J."/>
            <person name="Karaoz U."/>
            <person name="Brodie E.L."/>
            <person name="Williams K.H."/>
            <person name="Hubbard S.S."/>
            <person name="Banfield J.F."/>
        </authorList>
    </citation>
    <scope>NUCLEOTIDE SEQUENCE [LARGE SCALE GENOMIC DNA]</scope>
</reference>
<sequence length="351" mass="39363">MKVLSLVGARPQFIQEAVLNREFKLQGIKEILVHSGQHYDFDMSDSFIQSLKIEKPKYFLGVKATTHAETTGKTMIGFEQITLVEKPSVIQVNGDTNTTLAGALVAAKLKIPLAHVESGIRMEPKDMPEEINRVVTDHISQFLSCPSALTVLNLKNEGITKGVHLVGDVMYDLFLSMKSSFDFGYHKKLSLKEEKYVVATIHRDYNVDKKVPLENILNQLSKISKDVEVVFPLHPRTANRIKNFGLSHLLKDLKVTKPLTYFQLMGLTKSAYKVITDSGGYQKEAFYFGKQAIVVMPDTGWRELLGWNYLADPNNIAKLLHKKPVKIPASSVYGKGDAGKKIVALLKKNYK</sequence>
<dbReference type="PANTHER" id="PTHR43174:SF1">
    <property type="entry name" value="UDP-N-ACETYLGLUCOSAMINE 2-EPIMERASE"/>
    <property type="match status" value="1"/>
</dbReference>
<comment type="similarity">
    <text evidence="1">Belongs to the UDP-N-acetylglucosamine 2-epimerase family.</text>
</comment>
<dbReference type="NCBIfam" id="TIGR00236">
    <property type="entry name" value="wecB"/>
    <property type="match status" value="1"/>
</dbReference>
<name>A0A1F7L0U8_9BACT</name>
<dbReference type="Proteomes" id="UP000177050">
    <property type="component" value="Unassembled WGS sequence"/>
</dbReference>
<proteinExistence type="inferred from homology"/>
<comment type="caution">
    <text evidence="3">The sequence shown here is derived from an EMBL/GenBank/DDBJ whole genome shotgun (WGS) entry which is preliminary data.</text>
</comment>
<evidence type="ECO:0000313" key="3">
    <source>
        <dbReference type="EMBL" id="OGK73738.1"/>
    </source>
</evidence>